<evidence type="ECO:0000313" key="2">
    <source>
        <dbReference type="Proteomes" id="UP001597387"/>
    </source>
</evidence>
<reference evidence="2" key="1">
    <citation type="journal article" date="2019" name="Int. J. Syst. Evol. Microbiol.">
        <title>The Global Catalogue of Microorganisms (GCM) 10K type strain sequencing project: providing services to taxonomists for standard genome sequencing and annotation.</title>
        <authorList>
            <consortium name="The Broad Institute Genomics Platform"/>
            <consortium name="The Broad Institute Genome Sequencing Center for Infectious Disease"/>
            <person name="Wu L."/>
            <person name="Ma J."/>
        </authorList>
    </citation>
    <scope>NUCLEOTIDE SEQUENCE [LARGE SCALE GENOMIC DNA]</scope>
    <source>
        <strain evidence="2">KCTC 42217</strain>
    </source>
</reference>
<accession>A0ABW4ZME7</accession>
<protein>
    <submittedName>
        <fullName evidence="1">Uncharacterized protein</fullName>
    </submittedName>
</protein>
<evidence type="ECO:0000313" key="1">
    <source>
        <dbReference type="EMBL" id="MFD2163279.1"/>
    </source>
</evidence>
<name>A0ABW4ZME7_9SPHI</name>
<dbReference type="RefSeq" id="WP_255901144.1">
    <property type="nucleotide sequence ID" value="NZ_JAFMZO010000002.1"/>
</dbReference>
<comment type="caution">
    <text evidence="1">The sequence shown here is derived from an EMBL/GenBank/DDBJ whole genome shotgun (WGS) entry which is preliminary data.</text>
</comment>
<organism evidence="1 2">
    <name type="scientific">Paradesertivirga mongoliensis</name>
    <dbReference type="NCBI Taxonomy" id="2100740"/>
    <lineage>
        <taxon>Bacteria</taxon>
        <taxon>Pseudomonadati</taxon>
        <taxon>Bacteroidota</taxon>
        <taxon>Sphingobacteriia</taxon>
        <taxon>Sphingobacteriales</taxon>
        <taxon>Sphingobacteriaceae</taxon>
        <taxon>Paradesertivirga</taxon>
    </lineage>
</organism>
<dbReference type="EMBL" id="JBHUHZ010000002">
    <property type="protein sequence ID" value="MFD2163279.1"/>
    <property type="molecule type" value="Genomic_DNA"/>
</dbReference>
<sequence length="66" mass="7194">MKPQQNIANVMTDFFNHLPDPLLSSSPAIFADVSVEGEPLKLMAQKIKGQSGLTWKVSPIVPSGMR</sequence>
<gene>
    <name evidence="1" type="ORF">ACFSJU_12810</name>
</gene>
<keyword evidence="2" id="KW-1185">Reference proteome</keyword>
<dbReference type="Proteomes" id="UP001597387">
    <property type="component" value="Unassembled WGS sequence"/>
</dbReference>
<proteinExistence type="predicted"/>